<organism evidence="2 3">
    <name type="scientific">Halococcus thailandensis JCM 13552</name>
    <dbReference type="NCBI Taxonomy" id="1227457"/>
    <lineage>
        <taxon>Archaea</taxon>
        <taxon>Methanobacteriati</taxon>
        <taxon>Methanobacteriota</taxon>
        <taxon>Stenosarchaea group</taxon>
        <taxon>Halobacteria</taxon>
        <taxon>Halobacteriales</taxon>
        <taxon>Halococcaceae</taxon>
        <taxon>Halococcus</taxon>
    </lineage>
</organism>
<evidence type="ECO:0000313" key="3">
    <source>
        <dbReference type="Proteomes" id="UP000011680"/>
    </source>
</evidence>
<feature type="compositionally biased region" description="Basic and acidic residues" evidence="1">
    <location>
        <begin position="918"/>
        <end position="931"/>
    </location>
</feature>
<dbReference type="eggNOG" id="arCOG03730">
    <property type="taxonomic scope" value="Archaea"/>
</dbReference>
<keyword evidence="3" id="KW-1185">Reference proteome</keyword>
<dbReference type="PATRIC" id="fig|1227457.3.peg.46"/>
<protein>
    <submittedName>
        <fullName evidence="2">Uncharacterized protein</fullName>
    </submittedName>
</protein>
<feature type="region of interest" description="Disordered" evidence="1">
    <location>
        <begin position="906"/>
        <end position="942"/>
    </location>
</feature>
<feature type="region of interest" description="Disordered" evidence="1">
    <location>
        <begin position="395"/>
        <end position="431"/>
    </location>
</feature>
<dbReference type="RefSeq" id="WP_007736406.1">
    <property type="nucleotide sequence ID" value="NZ_AOMF01000015.1"/>
</dbReference>
<accession>M0NJD7</accession>
<gene>
    <name evidence="2" type="ORF">C451_00275</name>
</gene>
<evidence type="ECO:0000256" key="1">
    <source>
        <dbReference type="SAM" id="MobiDB-lite"/>
    </source>
</evidence>
<feature type="region of interest" description="Disordered" evidence="1">
    <location>
        <begin position="44"/>
        <end position="74"/>
    </location>
</feature>
<evidence type="ECO:0000313" key="2">
    <source>
        <dbReference type="EMBL" id="EMA56795.1"/>
    </source>
</evidence>
<comment type="caution">
    <text evidence="2">The sequence shown here is derived from an EMBL/GenBank/DDBJ whole genome shotgun (WGS) entry which is preliminary data.</text>
</comment>
<reference evidence="2 3" key="1">
    <citation type="journal article" date="2014" name="PLoS Genet.">
        <title>Phylogenetically driven sequencing of extremely halophilic archaea reveals strategies for static and dynamic osmo-response.</title>
        <authorList>
            <person name="Becker E.A."/>
            <person name="Seitzer P.M."/>
            <person name="Tritt A."/>
            <person name="Larsen D."/>
            <person name="Krusor M."/>
            <person name="Yao A.I."/>
            <person name="Wu D."/>
            <person name="Madern D."/>
            <person name="Eisen J.A."/>
            <person name="Darling A.E."/>
            <person name="Facciotti M.T."/>
        </authorList>
    </citation>
    <scope>NUCLEOTIDE SEQUENCE [LARGE SCALE GENOMIC DNA]</scope>
    <source>
        <strain evidence="2 3">JCM 13552</strain>
    </source>
</reference>
<dbReference type="EMBL" id="AOMF01000015">
    <property type="protein sequence ID" value="EMA56795.1"/>
    <property type="molecule type" value="Genomic_DNA"/>
</dbReference>
<feature type="compositionally biased region" description="Basic and acidic residues" evidence="1">
    <location>
        <begin position="44"/>
        <end position="70"/>
    </location>
</feature>
<proteinExistence type="predicted"/>
<dbReference type="STRING" id="1227457.C451_00275"/>
<feature type="compositionally biased region" description="Acidic residues" evidence="1">
    <location>
        <begin position="932"/>
        <end position="942"/>
    </location>
</feature>
<dbReference type="OrthoDB" id="257353at2157"/>
<dbReference type="AlphaFoldDB" id="M0NJD7"/>
<feature type="compositionally biased region" description="Basic and acidic residues" evidence="1">
    <location>
        <begin position="395"/>
        <end position="421"/>
    </location>
</feature>
<dbReference type="Proteomes" id="UP000011680">
    <property type="component" value="Unassembled WGS sequence"/>
</dbReference>
<name>M0NJD7_9EURY</name>
<sequence>MSADSGPSDEAEPIVNDEGEVAGYLCPECDEHCFDEQKALAHCADEPEAQPKAEPAGDARNGLSREDVREHHRRIADSVAPLGALADNPTLAVTDKKGWYITRDNTDPGEEEIGEYPKERRARNFATDYDDVVGGSLERTLYALTSYKRPEAFERWEPARFDEDAGSYEYLNQKPTPSIGDSAAISAWGDVDLADDLKPQRPDLDSDTYATAEATLEAYIDAFADLYGGRDAVYALDSVGGAYIFGAPEATLPITRYYEDDEDARERVLSAFIERTNMYLQDAEARINGRVEGASEVVKPDWANNLNRQYKVPLTIHSDHDAVVTPLDVDDVSYREPTAVADAGDDLLDEVREWCEAFTATEHTEHVDDLVAALWTDEYDKHGDWKAALDAWVSTEREHEEREEQRRQAARERREERREELGGGLEGQPVTPFMQDLYDALDGIDTGDVVKHYASDSWDTGTDASGKTEFDPSWRSSKSGTSCYVDHGENRFGDAGESGGGYAAKAMALGEGIIYDADDDLGGEQWGEAVTALRDAGYDIPIWVPEAGSQDKSGGTYDQMPFWAVRKAAVALGNFPEDGFVAKTSDDGNTYPGFPGSKSYNNALDAIEEAGLEHGRERADESPIHPVYELLDGEDAPDAELHLIPITGKKVQVVIEQNGQREYKETLDRGFWSNGTKRGRVAGRAKNAVSGVEPDALKEAIKDALTKADLESDTDEFEEQMRSPREQDLRDRTVSVICWPAEESAEWVITMRPTADSPESEPQTFTFDNGQLTNADPGHFRSLHTGAFFEKIDIDPEEWANLTSHWLDIQETREREANPRKEAAVEEFLSKVDVMRVWAEEEGFAWESRNGLYKPNYKDDRDAVLIPGRWVQSWLNDNDYGDMSFSKILRDRGLMVGGTKRERIAGRQNRAWPVAASETDHTYESSHRPQDADDDDAPEDLR</sequence>